<dbReference type="PANTHER" id="PTHR40468">
    <property type="entry name" value="YALI0A15257P"/>
    <property type="match status" value="1"/>
</dbReference>
<gene>
    <name evidence="2" type="ORF">C1H76_3190</name>
</gene>
<evidence type="ECO:0000256" key="1">
    <source>
        <dbReference type="SAM" id="MobiDB-lite"/>
    </source>
</evidence>
<dbReference type="EMBL" id="PTQR01000039">
    <property type="protein sequence ID" value="TKX24581.1"/>
    <property type="molecule type" value="Genomic_DNA"/>
</dbReference>
<sequence length="368" mass="39696">MASEQPDELTSRVLRRAQVSKMTRALQSSLALANVKCKNGWENLSLDTLEPRLNQELSRKRPASSADTMSTSSSSISGDHSSIRGLQSSPITLPMFSDDFDRSGGRSAKRLRIGGGGKTVYPASSSKTGRKSRNGRTVHSWKTTYQLPQSSPLFGSRQTHFTNSGPISKLSFISETSTIPNDPPSPELSEEDDADLPVHSFAIQQSFIASSPPRTPPPQRRLVNKESNVSWSRTPRTGEEGADLLMFLATSPTPAGNSKRTQMMAPSTPPPKSTPLPSSIMNTPGNTGLFGFPNTPSNNFNFADFCNVTPSPAQAQWPKTPATAKTPLAVSSARRRLNFDTLMPPATSPSLSRHKETGLGMDLGGELI</sequence>
<feature type="compositionally biased region" description="Polar residues" evidence="1">
    <location>
        <begin position="254"/>
        <end position="265"/>
    </location>
</feature>
<dbReference type="Proteomes" id="UP000308133">
    <property type="component" value="Unassembled WGS sequence"/>
</dbReference>
<proteinExistence type="predicted"/>
<feature type="region of interest" description="Disordered" evidence="1">
    <location>
        <begin position="48"/>
        <end position="138"/>
    </location>
</feature>
<organism evidence="2 3">
    <name type="scientific">Elsinoe australis</name>
    <dbReference type="NCBI Taxonomy" id="40998"/>
    <lineage>
        <taxon>Eukaryota</taxon>
        <taxon>Fungi</taxon>
        <taxon>Dikarya</taxon>
        <taxon>Ascomycota</taxon>
        <taxon>Pezizomycotina</taxon>
        <taxon>Dothideomycetes</taxon>
        <taxon>Dothideomycetidae</taxon>
        <taxon>Myriangiales</taxon>
        <taxon>Elsinoaceae</taxon>
        <taxon>Elsinoe</taxon>
    </lineage>
</organism>
<feature type="compositionally biased region" description="Low complexity" evidence="1">
    <location>
        <begin position="63"/>
        <end position="80"/>
    </location>
</feature>
<accession>A0A4U7B527</accession>
<comment type="caution">
    <text evidence="2">The sequence shown here is derived from an EMBL/GenBank/DDBJ whole genome shotgun (WGS) entry which is preliminary data.</text>
</comment>
<feature type="region of interest" description="Disordered" evidence="1">
    <location>
        <begin position="254"/>
        <end position="277"/>
    </location>
</feature>
<name>A0A4U7B527_9PEZI</name>
<reference evidence="2 3" key="1">
    <citation type="submission" date="2018-02" db="EMBL/GenBank/DDBJ databases">
        <title>Draft genome sequences of Elsinoe sp., causing black scab on jojoba.</title>
        <authorList>
            <person name="Stodart B."/>
            <person name="Jeffress S."/>
            <person name="Ash G."/>
            <person name="Arun Chinnappa K."/>
        </authorList>
    </citation>
    <scope>NUCLEOTIDE SEQUENCE [LARGE SCALE GENOMIC DNA]</scope>
    <source>
        <strain evidence="2 3">Hillstone_2</strain>
    </source>
</reference>
<dbReference type="PANTHER" id="PTHR40468:SF1">
    <property type="entry name" value="TOPOISOMERASE I DAMAGE AFFECTED PROTEIN 11"/>
    <property type="match status" value="1"/>
</dbReference>
<protein>
    <submittedName>
        <fullName evidence="2">Uncharacterized protein</fullName>
    </submittedName>
</protein>
<evidence type="ECO:0000313" key="3">
    <source>
        <dbReference type="Proteomes" id="UP000308133"/>
    </source>
</evidence>
<feature type="region of interest" description="Disordered" evidence="1">
    <location>
        <begin position="207"/>
        <end position="238"/>
    </location>
</feature>
<evidence type="ECO:0000313" key="2">
    <source>
        <dbReference type="EMBL" id="TKX24581.1"/>
    </source>
</evidence>
<feature type="region of interest" description="Disordered" evidence="1">
    <location>
        <begin position="342"/>
        <end position="368"/>
    </location>
</feature>
<feature type="compositionally biased region" description="Polar residues" evidence="1">
    <location>
        <begin position="225"/>
        <end position="235"/>
    </location>
</feature>
<dbReference type="AlphaFoldDB" id="A0A4U7B527"/>